<evidence type="ECO:0000313" key="4">
    <source>
        <dbReference type="EMBL" id="APA10866.1"/>
    </source>
</evidence>
<name>A0A1D9Q7J6_SCLS1</name>
<dbReference type="OrthoDB" id="3598281at2759"/>
<feature type="compositionally biased region" description="Acidic residues" evidence="1">
    <location>
        <begin position="848"/>
        <end position="859"/>
    </location>
</feature>
<evidence type="ECO:0008006" key="6">
    <source>
        <dbReference type="Google" id="ProtNLM"/>
    </source>
</evidence>
<dbReference type="OMA" id="DCEMAKE"/>
<dbReference type="SUPFAM" id="SSF52540">
    <property type="entry name" value="P-loop containing nucleoside triphosphate hydrolases"/>
    <property type="match status" value="1"/>
</dbReference>
<dbReference type="Pfam" id="PF00350">
    <property type="entry name" value="Dynamin_N"/>
    <property type="match status" value="1"/>
</dbReference>
<accession>A0A1D9Q7J6</accession>
<dbReference type="EMBL" id="CP017820">
    <property type="protein sequence ID" value="APA10866.1"/>
    <property type="molecule type" value="Genomic_DNA"/>
</dbReference>
<evidence type="ECO:0000256" key="1">
    <source>
        <dbReference type="SAM" id="MobiDB-lite"/>
    </source>
</evidence>
<evidence type="ECO:0000259" key="3">
    <source>
        <dbReference type="Pfam" id="PF24564"/>
    </source>
</evidence>
<dbReference type="KEGG" id="ssl:SS1G_03472"/>
<evidence type="ECO:0000259" key="2">
    <source>
        <dbReference type="Pfam" id="PF00350"/>
    </source>
</evidence>
<dbReference type="PANTHER" id="PTHR36681:SF3">
    <property type="entry name" value="NUCLEAR GTPASE, GERMINAL CENTER-ASSOCIATED, TANDEM DUPLICATE 3"/>
    <property type="match status" value="1"/>
</dbReference>
<dbReference type="InterPro" id="IPR027417">
    <property type="entry name" value="P-loop_NTPase"/>
</dbReference>
<sequence>MRLPSPKIEDQEFEKFMAPEPPTQPAPPTPVWQRIDEKPLVQKVKIVEAACDAGIAALRDIMQIMAQHEHSKTAVKFELSSLKKVMGQKKEHPIYVGFLGASGDGKSSLINALLSEESLLPVSHELASTAVIVEISHNDRPDYRYVAEVLPIEESEVRRELERIFEDKKLWDVQEEEEDGELDPELKQRMENTFEKYRCVLKQPVSLDALKNLSVDELLQDSNARKMLGQRRIIEKNNLKEFSRGIKPFIDTSKEMGDGFSYSRWPLVKIVKLYIKADILKTGIVLVDLPGSHDTSATDASLDMKSYVDDHPELDKAIFEDLKASEINDQNVAQLISELTVKDSTIRKLEKILEQVENKLTDLKDKFDQITSRADSQRQNKKRKREAKPSAGPTASPEDQQLVSSITKDYETARKQLGDEKSPRPLPVHCVSALAFMNLVRGKEVEVMRSGFKTKGDTGIPGLRDALISTTWETRLKSSIAPNTGLYSAFARLQKWLEDTTTSFKMTAEERVMLDQRASLVFSSIDESFSRLHITTGNTAEELVDKHLFSSFPKISTKAATKLRKIVTKTTWVSRPIVWSTHRALNKNEGVWKHSRAGLLDWNEQLNGEFVDMIKKEWSQIIHVSMPTVVLEYVKEAEKRLTDFADNLMSAALDILPSLREAFEYLRDSILRNVRRLQVRADSIFADFDAAAKDAWRLVKPTCVDAWMPIYHICGAEQGRGHYACKKATHKTHVEGLGGRLMYRECGRKLDATIRRMCADIHNQFEEKYTEIMEGFMTEMTATLDQHIMCGDRRSNRQKTSLTKVKLQGILPMKIEALYKEWQIDLSNEPKEEKKKPEPGIFDSTKIEEEEEEAIPDVDDLLKDRNFEESEAENDSDSDA</sequence>
<dbReference type="Pfam" id="PF24564">
    <property type="entry name" value="DUF7605"/>
    <property type="match status" value="1"/>
</dbReference>
<dbReference type="InterPro" id="IPR056024">
    <property type="entry name" value="DUF7605"/>
</dbReference>
<dbReference type="VEuPathDB" id="FungiDB:sscle_07g056360"/>
<feature type="compositionally biased region" description="Pro residues" evidence="1">
    <location>
        <begin position="19"/>
        <end position="30"/>
    </location>
</feature>
<reference evidence="5" key="1">
    <citation type="journal article" date="2017" name="Genome Biol. Evol.">
        <title>The complete genome sequence of the phytopathogenic fungus Sclerotinia sclerotiorum reveals insights into the genome architecture of broad host range pathogens.</title>
        <authorList>
            <person name="Derbyshire M."/>
            <person name="Denton-Giles M."/>
            <person name="Hegedus D."/>
            <person name="Seifbarghy S."/>
            <person name="Rollins J."/>
            <person name="van Kan J."/>
            <person name="Seidl M.F."/>
            <person name="Faino L."/>
            <person name="Mbengue M."/>
            <person name="Navaud O."/>
            <person name="Raffaele S."/>
            <person name="Hammond-Kosack K."/>
            <person name="Heard S."/>
            <person name="Oliver R."/>
        </authorList>
    </citation>
    <scope>NUCLEOTIDE SEQUENCE [LARGE SCALE GENOMIC DNA]</scope>
    <source>
        <strain evidence="5">ATCC 18683 / 1980 / Ss-1</strain>
    </source>
</reference>
<organism evidence="4 5">
    <name type="scientific">Sclerotinia sclerotiorum (strain ATCC 18683 / 1980 / Ss-1)</name>
    <name type="common">White mold</name>
    <name type="synonym">Whetzelinia sclerotiorum</name>
    <dbReference type="NCBI Taxonomy" id="665079"/>
    <lineage>
        <taxon>Eukaryota</taxon>
        <taxon>Fungi</taxon>
        <taxon>Dikarya</taxon>
        <taxon>Ascomycota</taxon>
        <taxon>Pezizomycotina</taxon>
        <taxon>Leotiomycetes</taxon>
        <taxon>Helotiales</taxon>
        <taxon>Sclerotiniaceae</taxon>
        <taxon>Sclerotinia</taxon>
    </lineage>
</organism>
<dbReference type="Gene3D" id="3.40.50.300">
    <property type="entry name" value="P-loop containing nucleotide triphosphate hydrolases"/>
    <property type="match status" value="1"/>
</dbReference>
<evidence type="ECO:0000313" key="5">
    <source>
        <dbReference type="Proteomes" id="UP000177798"/>
    </source>
</evidence>
<protein>
    <recommendedName>
        <fullName evidence="6">G domain-containing protein</fullName>
    </recommendedName>
</protein>
<feature type="compositionally biased region" description="Basic and acidic residues" evidence="1">
    <location>
        <begin position="7"/>
        <end position="17"/>
    </location>
</feature>
<feature type="domain" description="Dynamin N-terminal" evidence="2">
    <location>
        <begin position="97"/>
        <end position="301"/>
    </location>
</feature>
<dbReference type="InterPro" id="IPR045063">
    <property type="entry name" value="Dynamin_N"/>
</dbReference>
<gene>
    <name evidence="4" type="ORF">sscle_07g056360</name>
</gene>
<feature type="domain" description="DUF7605" evidence="3">
    <location>
        <begin position="577"/>
        <end position="735"/>
    </location>
</feature>
<feature type="region of interest" description="Disordered" evidence="1">
    <location>
        <begin position="371"/>
        <end position="402"/>
    </location>
</feature>
<feature type="compositionally biased region" description="Acidic residues" evidence="1">
    <location>
        <begin position="869"/>
        <end position="880"/>
    </location>
</feature>
<feature type="region of interest" description="Disordered" evidence="1">
    <location>
        <begin position="1"/>
        <end position="30"/>
    </location>
</feature>
<proteinExistence type="predicted"/>
<dbReference type="PANTHER" id="PTHR36681">
    <property type="entry name" value="NUCLEAR GTPASE, GERMINAL CENTER-ASSOCIATED, TANDEM DUPLICATE 3"/>
    <property type="match status" value="1"/>
</dbReference>
<feature type="compositionally biased region" description="Basic and acidic residues" evidence="1">
    <location>
        <begin position="828"/>
        <end position="838"/>
    </location>
</feature>
<dbReference type="RefSeq" id="XP_001595383.1">
    <property type="nucleotide sequence ID" value="XM_001595333.1"/>
</dbReference>
<dbReference type="AlphaFoldDB" id="A0A1D9Q7J6"/>
<feature type="region of interest" description="Disordered" evidence="1">
    <location>
        <begin position="828"/>
        <end position="880"/>
    </location>
</feature>
<dbReference type="Proteomes" id="UP000177798">
    <property type="component" value="Chromosome 7"/>
</dbReference>